<dbReference type="InterPro" id="IPR013217">
    <property type="entry name" value="Methyltransf_12"/>
</dbReference>
<dbReference type="SUPFAM" id="SSF53335">
    <property type="entry name" value="S-adenosyl-L-methionine-dependent methyltransferases"/>
    <property type="match status" value="1"/>
</dbReference>
<dbReference type="AlphaFoldDB" id="A0AA96CWN9"/>
<dbReference type="Pfam" id="PF08242">
    <property type="entry name" value="Methyltransf_12"/>
    <property type="match status" value="1"/>
</dbReference>
<dbReference type="GO" id="GO:0008168">
    <property type="term" value="F:methyltransferase activity"/>
    <property type="evidence" value="ECO:0007669"/>
    <property type="project" value="UniProtKB-KW"/>
</dbReference>
<protein>
    <submittedName>
        <fullName evidence="2">Class I SAM-dependent methyltransferase</fullName>
        <ecNumber evidence="2">2.1.-.-</ecNumber>
    </submittedName>
</protein>
<reference evidence="2" key="1">
    <citation type="submission" date="2023-09" db="EMBL/GenBank/DDBJ databases">
        <title>Arcobacter tbilisiensis sp. nov. isolated from chicken meat in Tbilisi, Georgia.</title>
        <authorList>
            <person name="Matthias R."/>
            <person name="Zautner A.E."/>
        </authorList>
    </citation>
    <scope>NUCLEOTIDE SEQUENCE</scope>
    <source>
        <strain evidence="2">LEO 107</strain>
    </source>
</reference>
<feature type="domain" description="Methyltransferase type 12" evidence="1">
    <location>
        <begin position="55"/>
        <end position="122"/>
    </location>
</feature>
<accession>A0AA96CWN9</accession>
<keyword evidence="2" id="KW-0489">Methyltransferase</keyword>
<evidence type="ECO:0000313" key="2">
    <source>
        <dbReference type="EMBL" id="WNL16975.1"/>
    </source>
</evidence>
<dbReference type="EMBL" id="CP134846">
    <property type="protein sequence ID" value="WNL16975.1"/>
    <property type="molecule type" value="Genomic_DNA"/>
</dbReference>
<keyword evidence="2" id="KW-0808">Transferase</keyword>
<dbReference type="EC" id="2.1.-.-" evidence="2"/>
<dbReference type="Gene3D" id="3.40.50.150">
    <property type="entry name" value="Vaccinia Virus protein VP39"/>
    <property type="match status" value="1"/>
</dbReference>
<sequence length="207" mass="24322">MIDKKEIKDFFNKKIQEHGPTPEGLGWNGEEAQNIRFKQIIKVITKKSNFTINHLGCGYGALYDELVSHNFSNLQYRGYDISDEMIKAAKSKCKENNNLNFSLIDNSSEMLSSDYTVSSGIFNVKMNFSDEDWYQYIIKTLQDMNNHSQLGFAFNMLTSYSDKEFKREDLYYGDPCHFFDYCKRNFSKNISLLHDYNLYDFTIIVRK</sequence>
<evidence type="ECO:0000259" key="1">
    <source>
        <dbReference type="Pfam" id="PF08242"/>
    </source>
</evidence>
<name>A0AA96CWN9_9BACT</name>
<organism evidence="2">
    <name type="scientific">Arcobacter sp. AZ-2023</name>
    <dbReference type="NCBI Taxonomy" id="3074453"/>
    <lineage>
        <taxon>Bacteria</taxon>
        <taxon>Pseudomonadati</taxon>
        <taxon>Campylobacterota</taxon>
        <taxon>Epsilonproteobacteria</taxon>
        <taxon>Campylobacterales</taxon>
        <taxon>Arcobacteraceae</taxon>
        <taxon>Arcobacter</taxon>
    </lineage>
</organism>
<proteinExistence type="predicted"/>
<dbReference type="InterPro" id="IPR029063">
    <property type="entry name" value="SAM-dependent_MTases_sf"/>
</dbReference>
<dbReference type="GO" id="GO:0032259">
    <property type="term" value="P:methylation"/>
    <property type="evidence" value="ECO:0007669"/>
    <property type="project" value="UniProtKB-KW"/>
</dbReference>
<gene>
    <name evidence="2" type="ORF">RJG54_00855</name>
</gene>